<organism evidence="4 5">
    <name type="scientific">Tengunoibacter tsumagoiensis</name>
    <dbReference type="NCBI Taxonomy" id="2014871"/>
    <lineage>
        <taxon>Bacteria</taxon>
        <taxon>Bacillati</taxon>
        <taxon>Chloroflexota</taxon>
        <taxon>Ktedonobacteria</taxon>
        <taxon>Ktedonobacterales</taxon>
        <taxon>Dictyobacteraceae</taxon>
        <taxon>Tengunoibacter</taxon>
    </lineage>
</organism>
<proteinExistence type="inferred from homology"/>
<evidence type="ECO:0000256" key="1">
    <source>
        <dbReference type="ARBA" id="ARBA00009353"/>
    </source>
</evidence>
<reference evidence="5" key="1">
    <citation type="submission" date="2018-12" db="EMBL/GenBank/DDBJ databases">
        <title>Tengunoibacter tsumagoiensis gen. nov., sp. nov., Dictyobacter kobayashii sp. nov., D. alpinus sp. nov., and D. joshuensis sp. nov. and description of Dictyobacteraceae fam. nov. within the order Ktedonobacterales isolated from Tengu-no-mugimeshi.</title>
        <authorList>
            <person name="Wang C.M."/>
            <person name="Zheng Y."/>
            <person name="Sakai Y."/>
            <person name="Toyoda A."/>
            <person name="Minakuchi Y."/>
            <person name="Abe K."/>
            <person name="Yokota A."/>
            <person name="Yabe S."/>
        </authorList>
    </citation>
    <scope>NUCLEOTIDE SEQUENCE [LARGE SCALE GENOMIC DNA]</scope>
    <source>
        <strain evidence="5">Uno3</strain>
    </source>
</reference>
<dbReference type="NCBIfam" id="TIGR01777">
    <property type="entry name" value="yfcH"/>
    <property type="match status" value="1"/>
</dbReference>
<evidence type="ECO:0000313" key="4">
    <source>
        <dbReference type="EMBL" id="GCE16002.1"/>
    </source>
</evidence>
<comment type="similarity">
    <text evidence="1">Belongs to the NAD(P)-dependent epimerase/dehydratase family. SDR39U1 subfamily.</text>
</comment>
<evidence type="ECO:0000259" key="3">
    <source>
        <dbReference type="Pfam" id="PF08338"/>
    </source>
</evidence>
<keyword evidence="5" id="KW-1185">Reference proteome</keyword>
<accession>A0A402AA06</accession>
<comment type="caution">
    <text evidence="4">The sequence shown here is derived from an EMBL/GenBank/DDBJ whole genome shotgun (WGS) entry which is preliminary data.</text>
</comment>
<feature type="domain" description="DUF1731" evidence="3">
    <location>
        <begin position="259"/>
        <end position="303"/>
    </location>
</feature>
<dbReference type="InterPro" id="IPR010099">
    <property type="entry name" value="SDR39U1"/>
</dbReference>
<evidence type="ECO:0000259" key="2">
    <source>
        <dbReference type="Pfam" id="PF01370"/>
    </source>
</evidence>
<dbReference type="InterPro" id="IPR036291">
    <property type="entry name" value="NAD(P)-bd_dom_sf"/>
</dbReference>
<dbReference type="RefSeq" id="WP_126583391.1">
    <property type="nucleotide sequence ID" value="NZ_BIFR01000002.1"/>
</dbReference>
<dbReference type="EMBL" id="BIFR01000002">
    <property type="protein sequence ID" value="GCE16002.1"/>
    <property type="molecule type" value="Genomic_DNA"/>
</dbReference>
<dbReference type="PANTHER" id="PTHR11092:SF0">
    <property type="entry name" value="EPIMERASE FAMILY PROTEIN SDR39U1"/>
    <property type="match status" value="1"/>
</dbReference>
<dbReference type="AlphaFoldDB" id="A0A402AA06"/>
<dbReference type="InterPro" id="IPR001509">
    <property type="entry name" value="Epimerase_deHydtase"/>
</dbReference>
<gene>
    <name evidence="4" type="ORF">KTT_58610</name>
</gene>
<dbReference type="Gene3D" id="3.40.50.720">
    <property type="entry name" value="NAD(P)-binding Rossmann-like Domain"/>
    <property type="match status" value="1"/>
</dbReference>
<dbReference type="PANTHER" id="PTHR11092">
    <property type="entry name" value="SUGAR NUCLEOTIDE EPIMERASE RELATED"/>
    <property type="match status" value="1"/>
</dbReference>
<evidence type="ECO:0000313" key="5">
    <source>
        <dbReference type="Proteomes" id="UP000287352"/>
    </source>
</evidence>
<protein>
    <submittedName>
        <fullName evidence="4">Epimerase</fullName>
    </submittedName>
</protein>
<dbReference type="Pfam" id="PF08338">
    <property type="entry name" value="DUF1731"/>
    <property type="match status" value="1"/>
</dbReference>
<dbReference type="Proteomes" id="UP000287352">
    <property type="component" value="Unassembled WGS sequence"/>
</dbReference>
<sequence>MPKHIVVVGATGEIGQAITRRLLERGERVTIVSRDPQAAQRLLPGATAYQRWQMDEVAPWQAILQGADVIMNFASAPVFAQKWTPAYREQLNTIHIQGTNIIVRAMQTIDRPPAVFINASAVGIYGYSKASNEPFNEQAVPDDDAFTNECFLWEKAAFAAEAFGVRVVLLRTSFVLDYQLGGLPPMAQATRNYVGGPILGAHWTPWIHIKDVQGLIEFAMDNQNVRGGLNLCAPDVVSQRDFQATLSRVLHRPALFAKPSWLLRLFMGEAATILIHGKRVIPQKALDLGYQFRFPTLEAALYDLLSENTRLTTPREER</sequence>
<feature type="domain" description="NAD-dependent epimerase/dehydratase" evidence="2">
    <location>
        <begin position="5"/>
        <end position="222"/>
    </location>
</feature>
<name>A0A402AA06_9CHLR</name>
<dbReference type="SUPFAM" id="SSF51735">
    <property type="entry name" value="NAD(P)-binding Rossmann-fold domains"/>
    <property type="match status" value="1"/>
</dbReference>
<dbReference type="Pfam" id="PF01370">
    <property type="entry name" value="Epimerase"/>
    <property type="match status" value="1"/>
</dbReference>
<dbReference type="InterPro" id="IPR013549">
    <property type="entry name" value="DUF1731"/>
</dbReference>
<dbReference type="OrthoDB" id="9801773at2"/>